<comment type="caution">
    <text evidence="1">The sequence shown here is derived from an EMBL/GenBank/DDBJ whole genome shotgun (WGS) entry which is preliminary data.</text>
</comment>
<name>A0ABW6PJM1_9NOCA</name>
<dbReference type="RefSeq" id="WP_387699415.1">
    <property type="nucleotide sequence ID" value="NZ_JBIAMX010000003.1"/>
</dbReference>
<gene>
    <name evidence="1" type="ORF">ACFYTF_06950</name>
</gene>
<sequence length="127" mass="14355">MELKPVAMYREMYSDRYQDLPSLRTADAGVVEEDRDRILDYMYNVPAVFDVMGSVPDLLTEGEWISGGSSLYSDGVWIWREDSMRYVAAGAVGLPADFVAHVRAGDYRPAGFDTRDPEFDAAFMAYF</sequence>
<protein>
    <submittedName>
        <fullName evidence="1">Uncharacterized protein</fullName>
    </submittedName>
</protein>
<accession>A0ABW6PJM1</accession>
<reference evidence="1 2" key="1">
    <citation type="submission" date="2024-10" db="EMBL/GenBank/DDBJ databases">
        <title>The Natural Products Discovery Center: Release of the First 8490 Sequenced Strains for Exploring Actinobacteria Biosynthetic Diversity.</title>
        <authorList>
            <person name="Kalkreuter E."/>
            <person name="Kautsar S.A."/>
            <person name="Yang D."/>
            <person name="Bader C.D."/>
            <person name="Teijaro C.N."/>
            <person name="Fluegel L."/>
            <person name="Davis C.M."/>
            <person name="Simpson J.R."/>
            <person name="Lauterbach L."/>
            <person name="Steele A.D."/>
            <person name="Gui C."/>
            <person name="Meng S."/>
            <person name="Li G."/>
            <person name="Viehrig K."/>
            <person name="Ye F."/>
            <person name="Su P."/>
            <person name="Kiefer A.F."/>
            <person name="Nichols A."/>
            <person name="Cepeda A.J."/>
            <person name="Yan W."/>
            <person name="Fan B."/>
            <person name="Jiang Y."/>
            <person name="Adhikari A."/>
            <person name="Zheng C.-J."/>
            <person name="Schuster L."/>
            <person name="Cowan T.M."/>
            <person name="Smanski M.J."/>
            <person name="Chevrette M.G."/>
            <person name="De Carvalho L.P.S."/>
            <person name="Shen B."/>
        </authorList>
    </citation>
    <scope>NUCLEOTIDE SEQUENCE [LARGE SCALE GENOMIC DNA]</scope>
    <source>
        <strain evidence="1 2">NPDC004045</strain>
    </source>
</reference>
<organism evidence="1 2">
    <name type="scientific">Nocardia thailandica</name>
    <dbReference type="NCBI Taxonomy" id="257275"/>
    <lineage>
        <taxon>Bacteria</taxon>
        <taxon>Bacillati</taxon>
        <taxon>Actinomycetota</taxon>
        <taxon>Actinomycetes</taxon>
        <taxon>Mycobacteriales</taxon>
        <taxon>Nocardiaceae</taxon>
        <taxon>Nocardia</taxon>
    </lineage>
</organism>
<evidence type="ECO:0000313" key="2">
    <source>
        <dbReference type="Proteomes" id="UP001601444"/>
    </source>
</evidence>
<dbReference type="EMBL" id="JBIAMX010000003">
    <property type="protein sequence ID" value="MFF0542558.1"/>
    <property type="molecule type" value="Genomic_DNA"/>
</dbReference>
<proteinExistence type="predicted"/>
<dbReference type="Proteomes" id="UP001601444">
    <property type="component" value="Unassembled WGS sequence"/>
</dbReference>
<keyword evidence="2" id="KW-1185">Reference proteome</keyword>
<evidence type="ECO:0000313" key="1">
    <source>
        <dbReference type="EMBL" id="MFF0542558.1"/>
    </source>
</evidence>